<organism evidence="4 5">
    <name type="scientific">Hyphopichia burtonii NRRL Y-1933</name>
    <dbReference type="NCBI Taxonomy" id="984485"/>
    <lineage>
        <taxon>Eukaryota</taxon>
        <taxon>Fungi</taxon>
        <taxon>Dikarya</taxon>
        <taxon>Ascomycota</taxon>
        <taxon>Saccharomycotina</taxon>
        <taxon>Pichiomycetes</taxon>
        <taxon>Debaryomycetaceae</taxon>
        <taxon>Hyphopichia</taxon>
    </lineage>
</organism>
<dbReference type="EMBL" id="KV454540">
    <property type="protein sequence ID" value="ODV68028.1"/>
    <property type="molecule type" value="Genomic_DNA"/>
</dbReference>
<reference evidence="5" key="1">
    <citation type="submission" date="2016-05" db="EMBL/GenBank/DDBJ databases">
        <title>Comparative genomics of biotechnologically important yeasts.</title>
        <authorList>
            <consortium name="DOE Joint Genome Institute"/>
            <person name="Riley R."/>
            <person name="Haridas S."/>
            <person name="Wolfe K.H."/>
            <person name="Lopes M.R."/>
            <person name="Hittinger C.T."/>
            <person name="Goker M."/>
            <person name="Salamov A."/>
            <person name="Wisecaver J."/>
            <person name="Long T.M."/>
            <person name="Aerts A.L."/>
            <person name="Barry K."/>
            <person name="Choi C."/>
            <person name="Clum A."/>
            <person name="Coughlan A.Y."/>
            <person name="Deshpande S."/>
            <person name="Douglass A.P."/>
            <person name="Hanson S.J."/>
            <person name="Klenk H.-P."/>
            <person name="Labutti K."/>
            <person name="Lapidus A."/>
            <person name="Lindquist E."/>
            <person name="Lipzen A."/>
            <person name="Meier-Kolthoff J.P."/>
            <person name="Ohm R.A."/>
            <person name="Otillar R.P."/>
            <person name="Pangilinan J."/>
            <person name="Peng Y."/>
            <person name="Rokas A."/>
            <person name="Rosa C.A."/>
            <person name="Scheuner C."/>
            <person name="Sibirny A.A."/>
            <person name="Slot J.C."/>
            <person name="Stielow J.B."/>
            <person name="Sun H."/>
            <person name="Kurtzman C.P."/>
            <person name="Blackwell M."/>
            <person name="Grigoriev I.V."/>
            <person name="Jeffries T.W."/>
        </authorList>
    </citation>
    <scope>NUCLEOTIDE SEQUENCE [LARGE SCALE GENOMIC DNA]</scope>
    <source>
        <strain evidence="5">NRRL Y-1933</strain>
    </source>
</reference>
<evidence type="ECO:0000259" key="3">
    <source>
        <dbReference type="SMART" id="SM01293"/>
    </source>
</evidence>
<accession>A0A1E4RL88</accession>
<dbReference type="GO" id="GO:0007010">
    <property type="term" value="P:cytoskeleton organization"/>
    <property type="evidence" value="ECO:0007669"/>
    <property type="project" value="TreeGrafter"/>
</dbReference>
<dbReference type="PANTHER" id="PTHR13239:SF4">
    <property type="entry name" value="AT25231P"/>
    <property type="match status" value="1"/>
</dbReference>
<feature type="domain" description="Far11/STRP N-terminal" evidence="2">
    <location>
        <begin position="86"/>
        <end position="399"/>
    </location>
</feature>
<dbReference type="PANTHER" id="PTHR13239">
    <property type="entry name" value="PROTEIN REQUIRED FOR HYPHAL ANASTOMOSIS HAM-2"/>
    <property type="match status" value="1"/>
</dbReference>
<dbReference type="InterPro" id="IPR012486">
    <property type="entry name" value="Far11/STRP_N"/>
</dbReference>
<dbReference type="STRING" id="984485.A0A1E4RL88"/>
<evidence type="ECO:0000256" key="1">
    <source>
        <dbReference type="SAM" id="MobiDB-lite"/>
    </source>
</evidence>
<dbReference type="OrthoDB" id="18234at2759"/>
<evidence type="ECO:0000313" key="4">
    <source>
        <dbReference type="EMBL" id="ODV68028.1"/>
    </source>
</evidence>
<dbReference type="SMART" id="SM01293">
    <property type="entry name" value="DUF3402"/>
    <property type="match status" value="1"/>
</dbReference>
<gene>
    <name evidence="4" type="ORF">HYPBUDRAFT_5846</name>
</gene>
<dbReference type="Pfam" id="PF11882">
    <property type="entry name" value="DUF3402"/>
    <property type="match status" value="2"/>
</dbReference>
<dbReference type="InterPro" id="IPR021819">
    <property type="entry name" value="Far11/STRP_C"/>
</dbReference>
<feature type="domain" description="Far11/STRP C-terminal" evidence="3">
    <location>
        <begin position="512"/>
        <end position="949"/>
    </location>
</feature>
<evidence type="ECO:0000313" key="5">
    <source>
        <dbReference type="Proteomes" id="UP000095085"/>
    </source>
</evidence>
<evidence type="ECO:0000259" key="2">
    <source>
        <dbReference type="SMART" id="SM01292"/>
    </source>
</evidence>
<dbReference type="AlphaFoldDB" id="A0A1E4RL88"/>
<proteinExistence type="predicted"/>
<dbReference type="Proteomes" id="UP000095085">
    <property type="component" value="Unassembled WGS sequence"/>
</dbReference>
<protein>
    <submittedName>
        <fullName evidence="4">Factor arrest protein 11</fullName>
    </submittedName>
</protein>
<sequence>MESEPNLIDQLEDQIIDHPDADTKKALNESSIDETFQKRLNERAEQFANSSSQFDAGANGGTSEGNVSGYGPPGSNAIGLQFLITKTHLQYEYKDFEDLQKELSEWFAFNDFATLSGLGYLPEAFQNEIEKRSHDDRLINEKVIEILKSSVTTLEHGSTSDSLGNEELSDALDLLLYYSFGSYKSTDLEGQLKNISHHNKVLYDLDILKPILQWMKSFIDSRIAIDNEYDIVLESEESNDYEESQEDPEEVPYSIASNYFKILTLFYFILNTFLQCQSDVRFQNLRDNLISNDILSSIIEFIEHWKWNPNTNYRIRYLFLITWKLILIEMGDSSQMSKTDDFLLMKHNIKNKKGKDIPSSKLTCSPLDYFTFREDLMDKYPLYNDDKSKSPFKFKEFENAINLASQKDTESDSVSTKSNSSIDTNYDYFMAMNSQSNSLSNLLELPRPNKVHTVLSQLPVQTVHIATPVPSPPTTPSDYMSGGEKIRKLYHVNQGMPLIYPHSGENGEVQVPYSIKEADEILKNSIYESYSIKRLWDERQKFMIQERGNVNEYLENNNEKSNEEFEYDETLLNEYPEYKSEIKSLLRVESFYKTNICRFNSLIQVLMETIKSNKYDYNLNFAEMELNPETSCINQMVNDNLTKDESIAKIQFVIMQQLEVQKIKEITLKASSAILNLLLKWFKINHVLKFYYLNSLLFDQQYFNVLMEFISISINNTNLRRPKDSKDANESDSLSEYETLICQNKLMNPEITLPKLEFFHNCHELSYNGGYELINKIPLSKLPNEVDEHNINNVTITKANKSFCFILTNLLNVANKILIKNVSQRTFILNESKPSEYFKIILLNYDNDHLKIPILKILKKLIPYQGRKWKSINMDLISLIYLNLKLSLKDNWLSGRDLESDFNNSFDQEIALRSLLQFYNMRKYPDQMQSLGYQVSSDDIPILDLNHEDWY</sequence>
<dbReference type="GeneID" id="30998077"/>
<name>A0A1E4RL88_9ASCO</name>
<dbReference type="GO" id="GO:0005829">
    <property type="term" value="C:cytosol"/>
    <property type="evidence" value="ECO:0007669"/>
    <property type="project" value="TreeGrafter"/>
</dbReference>
<dbReference type="InterPro" id="IPR040185">
    <property type="entry name" value="Far11/STRP"/>
</dbReference>
<keyword evidence="5" id="KW-1185">Reference proteome</keyword>
<dbReference type="RefSeq" id="XP_020077095.1">
    <property type="nucleotide sequence ID" value="XM_020223528.1"/>
</dbReference>
<feature type="region of interest" description="Disordered" evidence="1">
    <location>
        <begin position="47"/>
        <end position="70"/>
    </location>
</feature>
<dbReference type="Pfam" id="PF07923">
    <property type="entry name" value="N1221"/>
    <property type="match status" value="1"/>
</dbReference>
<dbReference type="SMART" id="SM01292">
    <property type="entry name" value="N1221"/>
    <property type="match status" value="1"/>
</dbReference>